<accession>A0A1I8I9A4</accession>
<evidence type="ECO:0000313" key="2">
    <source>
        <dbReference type="WBParaSite" id="maker-uti_cns_0010930-snap-gene-0.2-mRNA-1"/>
    </source>
</evidence>
<reference evidence="2" key="1">
    <citation type="submission" date="2016-11" db="UniProtKB">
        <authorList>
            <consortium name="WormBaseParasite"/>
        </authorList>
    </citation>
    <scope>IDENTIFICATION</scope>
</reference>
<name>A0A1I8I9A4_9PLAT</name>
<dbReference type="WBParaSite" id="maker-uti_cns_0010930-snap-gene-0.2-mRNA-1">
    <property type="protein sequence ID" value="maker-uti_cns_0010930-snap-gene-0.2-mRNA-1"/>
    <property type="gene ID" value="maker-uti_cns_0010930-snap-gene-0.2"/>
</dbReference>
<organism evidence="1 2">
    <name type="scientific">Macrostomum lignano</name>
    <dbReference type="NCBI Taxonomy" id="282301"/>
    <lineage>
        <taxon>Eukaryota</taxon>
        <taxon>Metazoa</taxon>
        <taxon>Spiralia</taxon>
        <taxon>Lophotrochozoa</taxon>
        <taxon>Platyhelminthes</taxon>
        <taxon>Rhabditophora</taxon>
        <taxon>Macrostomorpha</taxon>
        <taxon>Macrostomida</taxon>
        <taxon>Macrostomidae</taxon>
        <taxon>Macrostomum</taxon>
    </lineage>
</organism>
<protein>
    <submittedName>
        <fullName evidence="2">Uncharacterized protein</fullName>
    </submittedName>
</protein>
<dbReference type="Proteomes" id="UP000095280">
    <property type="component" value="Unplaced"/>
</dbReference>
<sequence>MSVLKNAERWQQKCIAMAQSNGTQWPSTRAPAKFESNISRSMYRPAI</sequence>
<keyword evidence="1" id="KW-1185">Reference proteome</keyword>
<evidence type="ECO:0000313" key="1">
    <source>
        <dbReference type="Proteomes" id="UP000095280"/>
    </source>
</evidence>
<dbReference type="AlphaFoldDB" id="A0A1I8I9A4"/>
<proteinExistence type="predicted"/>